<evidence type="ECO:0008006" key="3">
    <source>
        <dbReference type="Google" id="ProtNLM"/>
    </source>
</evidence>
<protein>
    <recommendedName>
        <fullName evidence="3">Secreted protein</fullName>
    </recommendedName>
</protein>
<gene>
    <name evidence="1" type="ORF">GCM10009741_03890</name>
</gene>
<dbReference type="EMBL" id="BAAANC010000001">
    <property type="protein sequence ID" value="GAA1510079.1"/>
    <property type="molecule type" value="Genomic_DNA"/>
</dbReference>
<evidence type="ECO:0000313" key="2">
    <source>
        <dbReference type="Proteomes" id="UP001500363"/>
    </source>
</evidence>
<name>A0ABP4KTH7_9ACTN</name>
<comment type="caution">
    <text evidence="1">The sequence shown here is derived from an EMBL/GenBank/DDBJ whole genome shotgun (WGS) entry which is preliminary data.</text>
</comment>
<dbReference type="Proteomes" id="UP001500363">
    <property type="component" value="Unassembled WGS sequence"/>
</dbReference>
<proteinExistence type="predicted"/>
<keyword evidence="2" id="KW-1185">Reference proteome</keyword>
<sequence>MGEGLCGRRRGGWDALLGAVGLGFRLGARECSWAAGWGFGDYLMPWWWDCIVQPLRAASCATDRRIPRVAIACAPDLITSSR</sequence>
<reference evidence="2" key="1">
    <citation type="journal article" date="2019" name="Int. J. Syst. Evol. Microbiol.">
        <title>The Global Catalogue of Microorganisms (GCM) 10K type strain sequencing project: providing services to taxonomists for standard genome sequencing and annotation.</title>
        <authorList>
            <consortium name="The Broad Institute Genomics Platform"/>
            <consortium name="The Broad Institute Genome Sequencing Center for Infectious Disease"/>
            <person name="Wu L."/>
            <person name="Ma J."/>
        </authorList>
    </citation>
    <scope>NUCLEOTIDE SEQUENCE [LARGE SCALE GENOMIC DNA]</scope>
    <source>
        <strain evidence="2">JCM 14303</strain>
    </source>
</reference>
<accession>A0ABP4KTH7</accession>
<organism evidence="1 2">
    <name type="scientific">Kribbella lupini</name>
    <dbReference type="NCBI Taxonomy" id="291602"/>
    <lineage>
        <taxon>Bacteria</taxon>
        <taxon>Bacillati</taxon>
        <taxon>Actinomycetota</taxon>
        <taxon>Actinomycetes</taxon>
        <taxon>Propionibacteriales</taxon>
        <taxon>Kribbellaceae</taxon>
        <taxon>Kribbella</taxon>
    </lineage>
</organism>
<evidence type="ECO:0000313" key="1">
    <source>
        <dbReference type="EMBL" id="GAA1510079.1"/>
    </source>
</evidence>